<sequence>MAKMWCSSHLRLHLQLPLPPPVPAHCYSPRPISSDRKSRTNKYRKQCLNPIAASHKPEEQEEEEFRVLSAIQSIYNHIVILDTPKSRLLLLDSTNNVHSILNKSSKWTGSYWDEFAALPPIVPDGPIAIFGLGGGTAAHLMLQLWPSLKLEGWEIDKILIDMSRDYLGLGDLEKHTVDGGVLNIHIGDAFSPAAAIHGGYAGIIVDLFANGKVLPQLEEADTWLELYDKLMPNGRFMVNCGAGESQNDDSISMIDGSWKLNATIRALCKAFPGQVNWKKMPKNAGENYLALTGSLPDFTSWSNALPHELSSSVNQWRSCINHDVATKLI</sequence>
<dbReference type="SUPFAM" id="SSF53335">
    <property type="entry name" value="S-adenosyl-L-methionine-dependent methyltransferases"/>
    <property type="match status" value="1"/>
</dbReference>
<evidence type="ECO:0000313" key="5">
    <source>
        <dbReference type="Proteomes" id="UP001634393"/>
    </source>
</evidence>
<dbReference type="InterPro" id="IPR051419">
    <property type="entry name" value="Lys/N-term_MeTrsfase_sf"/>
</dbReference>
<dbReference type="FunFam" id="3.40.50.150:FF:000236">
    <property type="entry name" value="S-adenosyl-L-methionine-dependent methyltransferases superfamily protein"/>
    <property type="match status" value="1"/>
</dbReference>
<dbReference type="GO" id="GO:0032259">
    <property type="term" value="P:methylation"/>
    <property type="evidence" value="ECO:0007669"/>
    <property type="project" value="UniProtKB-KW"/>
</dbReference>
<keyword evidence="5" id="KW-1185">Reference proteome</keyword>
<evidence type="ECO:0000313" key="4">
    <source>
        <dbReference type="EMBL" id="KAL3844965.1"/>
    </source>
</evidence>
<dbReference type="GO" id="GO:0008168">
    <property type="term" value="F:methyltransferase activity"/>
    <property type="evidence" value="ECO:0007669"/>
    <property type="project" value="UniProtKB-KW"/>
</dbReference>
<comment type="similarity">
    <text evidence="1">Belongs to the methyltransferase superfamily.</text>
</comment>
<dbReference type="PANTHER" id="PTHR12176:SF76">
    <property type="entry name" value="S-ADENOSYL-L-METHIONINE-DEPENDENT METHYLTRANSFERASES SUPERFAMILY PROTEIN"/>
    <property type="match status" value="1"/>
</dbReference>
<dbReference type="Proteomes" id="UP001634393">
    <property type="component" value="Unassembled WGS sequence"/>
</dbReference>
<gene>
    <name evidence="4" type="ORF">ACJIZ3_002368</name>
</gene>
<dbReference type="Gene3D" id="3.40.50.150">
    <property type="entry name" value="Vaccinia Virus protein VP39"/>
    <property type="match status" value="1"/>
</dbReference>
<organism evidence="4 5">
    <name type="scientific">Penstemon smallii</name>
    <dbReference type="NCBI Taxonomy" id="265156"/>
    <lineage>
        <taxon>Eukaryota</taxon>
        <taxon>Viridiplantae</taxon>
        <taxon>Streptophyta</taxon>
        <taxon>Embryophyta</taxon>
        <taxon>Tracheophyta</taxon>
        <taxon>Spermatophyta</taxon>
        <taxon>Magnoliopsida</taxon>
        <taxon>eudicotyledons</taxon>
        <taxon>Gunneridae</taxon>
        <taxon>Pentapetalae</taxon>
        <taxon>asterids</taxon>
        <taxon>lamiids</taxon>
        <taxon>Lamiales</taxon>
        <taxon>Plantaginaceae</taxon>
        <taxon>Cheloneae</taxon>
        <taxon>Penstemon</taxon>
    </lineage>
</organism>
<protein>
    <submittedName>
        <fullName evidence="4">Uncharacterized protein</fullName>
    </submittedName>
</protein>
<evidence type="ECO:0000256" key="2">
    <source>
        <dbReference type="ARBA" id="ARBA00022603"/>
    </source>
</evidence>
<reference evidence="4 5" key="1">
    <citation type="submission" date="2024-12" db="EMBL/GenBank/DDBJ databases">
        <title>The unique morphological basis and parallel evolutionary history of personate flowers in Penstemon.</title>
        <authorList>
            <person name="Depatie T.H."/>
            <person name="Wessinger C.A."/>
        </authorList>
    </citation>
    <scope>NUCLEOTIDE SEQUENCE [LARGE SCALE GENOMIC DNA]</scope>
    <source>
        <strain evidence="4">WTNN_2</strain>
        <tissue evidence="4">Leaf</tissue>
    </source>
</reference>
<comment type="caution">
    <text evidence="4">The sequence shown here is derived from an EMBL/GenBank/DDBJ whole genome shotgun (WGS) entry which is preliminary data.</text>
</comment>
<keyword evidence="3" id="KW-0808">Transferase</keyword>
<dbReference type="PANTHER" id="PTHR12176">
    <property type="entry name" value="SAM-DEPENDENT METHYLTRANSFERASE SUPERFAMILY PROTEIN"/>
    <property type="match status" value="1"/>
</dbReference>
<keyword evidence="2" id="KW-0489">Methyltransferase</keyword>
<evidence type="ECO:0000256" key="3">
    <source>
        <dbReference type="ARBA" id="ARBA00022679"/>
    </source>
</evidence>
<dbReference type="InterPro" id="IPR029063">
    <property type="entry name" value="SAM-dependent_MTases_sf"/>
</dbReference>
<dbReference type="AlphaFoldDB" id="A0ABD3U7K5"/>
<proteinExistence type="inferred from homology"/>
<dbReference type="EMBL" id="JBJXBP010000002">
    <property type="protein sequence ID" value="KAL3844965.1"/>
    <property type="molecule type" value="Genomic_DNA"/>
</dbReference>
<name>A0ABD3U7K5_9LAMI</name>
<evidence type="ECO:0000256" key="1">
    <source>
        <dbReference type="ARBA" id="ARBA00008361"/>
    </source>
</evidence>
<accession>A0ABD3U7K5</accession>